<evidence type="ECO:0000313" key="3">
    <source>
        <dbReference type="Proteomes" id="UP000266118"/>
    </source>
</evidence>
<dbReference type="AlphaFoldDB" id="A0A386HSD5"/>
<accession>A0A386HSD5</accession>
<evidence type="ECO:0000313" key="2">
    <source>
        <dbReference type="EMBL" id="AYD48174.1"/>
    </source>
</evidence>
<dbReference type="KEGG" id="ark:D6B99_11555"/>
<gene>
    <name evidence="2" type="ORF">D6B99_11555</name>
</gene>
<dbReference type="EMBL" id="CP032489">
    <property type="protein sequence ID" value="AYD48174.1"/>
    <property type="molecule type" value="Genomic_DNA"/>
</dbReference>
<protein>
    <recommendedName>
        <fullName evidence="4">Outer membrane protein beta-barrel domain-containing protein</fullName>
    </recommendedName>
</protein>
<name>A0A386HSD5_9BACT</name>
<sequence length="198" mass="22358">MHVFAQNTDNSNDQIDFSNNDYQADTTQPRLHHYFVGGNFLAGFGNGGGSFGINPSIGYSINQYVDVGVGFNGIYSYQKFYTGEKYRTWNLGIAPFARVYPVNFLFFEASFEENFVTSRTINQDGSKQPRQNYIAPSLIGSIGYATRIYGQSSFFFSVGMDFLNNINSPYRDHYLDNNGVLRSSVQPVIKTGFNINLW</sequence>
<organism evidence="2 3">
    <name type="scientific">Arachidicoccus soli</name>
    <dbReference type="NCBI Taxonomy" id="2341117"/>
    <lineage>
        <taxon>Bacteria</taxon>
        <taxon>Pseudomonadati</taxon>
        <taxon>Bacteroidota</taxon>
        <taxon>Chitinophagia</taxon>
        <taxon>Chitinophagales</taxon>
        <taxon>Chitinophagaceae</taxon>
        <taxon>Arachidicoccus</taxon>
    </lineage>
</organism>
<evidence type="ECO:0000256" key="1">
    <source>
        <dbReference type="SAM" id="MobiDB-lite"/>
    </source>
</evidence>
<keyword evidence="3" id="KW-1185">Reference proteome</keyword>
<reference evidence="2 3" key="1">
    <citation type="submission" date="2018-09" db="EMBL/GenBank/DDBJ databases">
        <title>Arachidicoccus sp. nov., a bacterium isolated from soil.</title>
        <authorList>
            <person name="Weon H.-Y."/>
            <person name="Kwon S.-W."/>
            <person name="Lee S.A."/>
        </authorList>
    </citation>
    <scope>NUCLEOTIDE SEQUENCE [LARGE SCALE GENOMIC DNA]</scope>
    <source>
        <strain evidence="2 3">KIS59-12</strain>
    </source>
</reference>
<proteinExistence type="predicted"/>
<feature type="region of interest" description="Disordered" evidence="1">
    <location>
        <begin position="1"/>
        <end position="21"/>
    </location>
</feature>
<dbReference type="OrthoDB" id="1098580at2"/>
<evidence type="ECO:0008006" key="4">
    <source>
        <dbReference type="Google" id="ProtNLM"/>
    </source>
</evidence>
<dbReference type="Proteomes" id="UP000266118">
    <property type="component" value="Chromosome"/>
</dbReference>